<proteinExistence type="predicted"/>
<evidence type="ECO:0000256" key="1">
    <source>
        <dbReference type="SAM" id="MobiDB-lite"/>
    </source>
</evidence>
<evidence type="ECO:0000313" key="2">
    <source>
        <dbReference type="EMBL" id="KAA1087838.1"/>
    </source>
</evidence>
<sequence>MSDSNSETGNSSMSDDESGASLTSETGPKSKTDLVVEALEYMDRKYMFSSEREADADKHLTIDDMGEKLKRLDELETSLLPSMKELIDQLLVALDIKGSSDYPGPQPDLDLTLEILSKLDKNLKRTVSSGVFLALESPLPNEDHDHHLKKAKIFRCTHLLSEIECLVVDEIYDLLVCCMSVVQWCESLSDCSDEALLQSEVLLSRREALMSATQCQHEIDRLIKFSQKSDLAILQVTWLPPADLLDKVLVNFTNLTNPRFERNAWIVEDQNQEREAPREEIVQVAKSTIPIIKLARILLGKLSQLSRKEVPFTLHSAIDSKSVDQLTSAQHSIAVQLDRIGFTFLKNHRTNQALEPIFDQAHAVVKKISWIVESHLVDIAFHLVPLPHLLLNGVNSPTRHFRAQFCPWKQLWDVAVSRLLDLLCSFETEH</sequence>
<dbReference type="AlphaFoldDB" id="A0A5B0NIP5"/>
<feature type="compositionally biased region" description="Polar residues" evidence="1">
    <location>
        <begin position="1"/>
        <end position="13"/>
    </location>
</feature>
<dbReference type="PANTHER" id="PTHR33069:SF3">
    <property type="entry name" value="DYNEIN HEAVY CHAIN TAIL DOMAIN-CONTAINING PROTEIN"/>
    <property type="match status" value="1"/>
</dbReference>
<accession>A0A5B0NIP5</accession>
<gene>
    <name evidence="2" type="ORF">PGTUg99_015243</name>
</gene>
<name>A0A5B0NIP5_PUCGR</name>
<comment type="caution">
    <text evidence="2">The sequence shown here is derived from an EMBL/GenBank/DDBJ whole genome shotgun (WGS) entry which is preliminary data.</text>
</comment>
<dbReference type="Proteomes" id="UP000325313">
    <property type="component" value="Unassembled WGS sequence"/>
</dbReference>
<protein>
    <submittedName>
        <fullName evidence="2">Uncharacterized protein</fullName>
    </submittedName>
</protein>
<dbReference type="PANTHER" id="PTHR33069">
    <property type="entry name" value="CHROMOSOME 7, WHOLE GENOME SHOTGUN SEQUENCE-RELATED"/>
    <property type="match status" value="1"/>
</dbReference>
<feature type="region of interest" description="Disordered" evidence="1">
    <location>
        <begin position="1"/>
        <end position="32"/>
    </location>
</feature>
<organism evidence="2 3">
    <name type="scientific">Puccinia graminis f. sp. tritici</name>
    <dbReference type="NCBI Taxonomy" id="56615"/>
    <lineage>
        <taxon>Eukaryota</taxon>
        <taxon>Fungi</taxon>
        <taxon>Dikarya</taxon>
        <taxon>Basidiomycota</taxon>
        <taxon>Pucciniomycotina</taxon>
        <taxon>Pucciniomycetes</taxon>
        <taxon>Pucciniales</taxon>
        <taxon>Pucciniaceae</taxon>
        <taxon>Puccinia</taxon>
    </lineage>
</organism>
<evidence type="ECO:0000313" key="3">
    <source>
        <dbReference type="Proteomes" id="UP000325313"/>
    </source>
</evidence>
<reference evidence="2 3" key="1">
    <citation type="submission" date="2019-05" db="EMBL/GenBank/DDBJ databases">
        <title>Emergence of the Ug99 lineage of the wheat stem rust pathogen through somatic hybridization.</title>
        <authorList>
            <person name="Li F."/>
            <person name="Upadhyaya N.M."/>
            <person name="Sperschneider J."/>
            <person name="Matny O."/>
            <person name="Nguyen-Phuc H."/>
            <person name="Mago R."/>
            <person name="Raley C."/>
            <person name="Miller M.E."/>
            <person name="Silverstein K.A.T."/>
            <person name="Henningsen E."/>
            <person name="Hirsch C.D."/>
            <person name="Visser B."/>
            <person name="Pretorius Z.A."/>
            <person name="Steffenson B.J."/>
            <person name="Schwessinger B."/>
            <person name="Dodds P.N."/>
            <person name="Figueroa M."/>
        </authorList>
    </citation>
    <scope>NUCLEOTIDE SEQUENCE [LARGE SCALE GENOMIC DNA]</scope>
    <source>
        <strain evidence="2 3">Ug99</strain>
    </source>
</reference>
<dbReference type="EMBL" id="VDEP01000409">
    <property type="protein sequence ID" value="KAA1087838.1"/>
    <property type="molecule type" value="Genomic_DNA"/>
</dbReference>